<accession>A0A8J8GFE9</accession>
<evidence type="ECO:0000256" key="1">
    <source>
        <dbReference type="SAM" id="MobiDB-lite"/>
    </source>
</evidence>
<keyword evidence="2" id="KW-0946">Virion</keyword>
<evidence type="ECO:0000313" key="2">
    <source>
        <dbReference type="EMBL" id="NSL51438.1"/>
    </source>
</evidence>
<keyword evidence="3" id="KW-1185">Reference proteome</keyword>
<dbReference type="RefSeq" id="WP_173730641.1">
    <property type="nucleotide sequence ID" value="NZ_JABTTE010000006.1"/>
</dbReference>
<proteinExistence type="predicted"/>
<reference evidence="2" key="1">
    <citation type="submission" date="2020-06" db="EMBL/GenBank/DDBJ databases">
        <title>A novel thermopfilic bacterium from Erzurum, Turkey.</title>
        <authorList>
            <person name="Adiguzel A."/>
            <person name="Ay H."/>
            <person name="Baltaci M.O."/>
        </authorList>
    </citation>
    <scope>NUCLEOTIDE SEQUENCE</scope>
    <source>
        <strain evidence="2">P2</strain>
    </source>
</reference>
<dbReference type="AlphaFoldDB" id="A0A8J8GFE9"/>
<organism evidence="2 3">
    <name type="scientific">Calidifontibacillus erzurumensis</name>
    <dbReference type="NCBI Taxonomy" id="2741433"/>
    <lineage>
        <taxon>Bacteria</taxon>
        <taxon>Bacillati</taxon>
        <taxon>Bacillota</taxon>
        <taxon>Bacilli</taxon>
        <taxon>Bacillales</taxon>
        <taxon>Bacillaceae</taxon>
        <taxon>Calidifontibacillus/Schinkia group</taxon>
        <taxon>Calidifontibacillus</taxon>
    </lineage>
</organism>
<keyword evidence="2" id="KW-0167">Capsid protein</keyword>
<feature type="region of interest" description="Disordered" evidence="1">
    <location>
        <begin position="123"/>
        <end position="150"/>
    </location>
</feature>
<protein>
    <submittedName>
        <fullName evidence="2">Spore coat protein</fullName>
    </submittedName>
</protein>
<feature type="compositionally biased region" description="Basic and acidic residues" evidence="1">
    <location>
        <begin position="123"/>
        <end position="147"/>
    </location>
</feature>
<dbReference type="Proteomes" id="UP000625804">
    <property type="component" value="Unassembled WGS sequence"/>
</dbReference>
<evidence type="ECO:0000313" key="3">
    <source>
        <dbReference type="Proteomes" id="UP000625804"/>
    </source>
</evidence>
<name>A0A8J8GFE9_9BACI</name>
<comment type="caution">
    <text evidence="2">The sequence shown here is derived from an EMBL/GenBank/DDBJ whole genome shotgun (WGS) entry which is preliminary data.</text>
</comment>
<sequence>MSCGKGNHHHPISSGNCVCDVVRAIADAQNEVEENVCDVSCERSIESLLDPAAANDLNTVPFILYGKDLNPFKGFGIDFKRTKHNLHDPEFECIESYIFRVKTVDDDCCAVLELLAFADDGGRGDSGRGDSGRSESGRGGHRHRDDDSPCDQIDQQKLENLVATGICITVDLSCFCAITCLPAVSLP</sequence>
<gene>
    <name evidence="2" type="ORF">HR057_06605</name>
</gene>
<dbReference type="InterPro" id="IPR019593">
    <property type="entry name" value="Spore_coat_protein_Z/Y"/>
</dbReference>
<dbReference type="EMBL" id="JABTTE010000006">
    <property type="protein sequence ID" value="NSL51438.1"/>
    <property type="molecule type" value="Genomic_DNA"/>
</dbReference>
<dbReference type="Pfam" id="PF10612">
    <property type="entry name" value="Spore-coat_CotZ"/>
    <property type="match status" value="1"/>
</dbReference>